<dbReference type="OMA" id="NYIQMMY"/>
<dbReference type="SUPFAM" id="SSF50447">
    <property type="entry name" value="Translation proteins"/>
    <property type="match status" value="1"/>
</dbReference>
<evidence type="ECO:0000259" key="11">
    <source>
        <dbReference type="PROSITE" id="PS51722"/>
    </source>
</evidence>
<dbReference type="InterPro" id="IPR000795">
    <property type="entry name" value="T_Tr_GTP-bd_dom"/>
</dbReference>
<dbReference type="KEGG" id="lgi:LOTGIDRAFT_124308"/>
<dbReference type="FunFam" id="3.40.50.300:FF:000576">
    <property type="entry name" value="Elongation factor Tu"/>
    <property type="match status" value="1"/>
</dbReference>
<dbReference type="GO" id="GO:0005525">
    <property type="term" value="F:GTP binding"/>
    <property type="evidence" value="ECO:0007669"/>
    <property type="project" value="UniProtKB-KW"/>
</dbReference>
<dbReference type="InterPro" id="IPR009001">
    <property type="entry name" value="Transl_elong_EF1A/Init_IF2_C"/>
</dbReference>
<dbReference type="RefSeq" id="XP_009059440.1">
    <property type="nucleotide sequence ID" value="XM_009061192.1"/>
</dbReference>
<dbReference type="InterPro" id="IPR041709">
    <property type="entry name" value="EF-Tu_GTP-bd"/>
</dbReference>
<dbReference type="NCBIfam" id="NF000766">
    <property type="entry name" value="PRK00049.1"/>
    <property type="match status" value="1"/>
</dbReference>
<evidence type="ECO:0000256" key="2">
    <source>
        <dbReference type="ARBA" id="ARBA00011245"/>
    </source>
</evidence>
<dbReference type="FunFam" id="2.40.30.10:FF:000085">
    <property type="entry name" value="Elongation factor Tu"/>
    <property type="match status" value="1"/>
</dbReference>
<comment type="similarity">
    <text evidence="1">Belongs to the TRAFAC class translation factor GTPase superfamily. Classic translation factor GTPase family. EF-Tu/EF-1A subfamily.</text>
</comment>
<dbReference type="GO" id="GO:0003746">
    <property type="term" value="F:translation elongation factor activity"/>
    <property type="evidence" value="ECO:0007669"/>
    <property type="project" value="UniProtKB-KW"/>
</dbReference>
<dbReference type="CDD" id="cd01884">
    <property type="entry name" value="EF_Tu"/>
    <property type="match status" value="1"/>
</dbReference>
<evidence type="ECO:0000313" key="13">
    <source>
        <dbReference type="Proteomes" id="UP000030746"/>
    </source>
</evidence>
<dbReference type="GO" id="GO:0005739">
    <property type="term" value="C:mitochondrion"/>
    <property type="evidence" value="ECO:0007669"/>
    <property type="project" value="TreeGrafter"/>
</dbReference>
<dbReference type="InterPro" id="IPR050055">
    <property type="entry name" value="EF-Tu_GTPase"/>
</dbReference>
<sequence>MLSKLVLKFGTSFSLSQRSVIHIFNTKRCSIVSTYYNPHKYLSKSAVKEPSDRKPHCNVGTIGHIDHGKTTLTAAITRVLSEKGLSKFVDFDNIDRAPEEKKRGITINAVHVQYETQSRHYAHTDCPGHIDYVKNMITGASQMDGAILVVSAADGTMPQTREHLLLAKQIGVGDIVVFINKADLVDKELLELVELEIRLLLTEFGFDGDKIPVVCGSALEALQGEDTEYGKKAILKLMETVDTHVTTPARNLDEPFFLPIEGSVTVQGRGTVGIGTLTRGTILKGDPAVLLGYGKEMKTFISDIQIFQDSVPKAYAGDNVGVLMRQINKKLVSRGMFLCKPDSIKQWNHFEAQIYVLLNSEGGRSKPLLKEYIQLMYSKTWNMACCVRLPEGVTMVMPGDTTIVNIVLRRPMVVYEGQRFTVRENQLTTITGVVTKTLSPSDLQMTGFNVQLTKAPEMQTNASVVMKRKRTKKN</sequence>
<dbReference type="InterPro" id="IPR009000">
    <property type="entry name" value="Transl_B-barrel_sf"/>
</dbReference>
<dbReference type="NCBIfam" id="NF009373">
    <property type="entry name" value="PRK12736.1"/>
    <property type="match status" value="1"/>
</dbReference>
<keyword evidence="7" id="KW-0378">Hydrolase</keyword>
<dbReference type="Gene3D" id="2.40.30.10">
    <property type="entry name" value="Translation factors"/>
    <property type="match status" value="2"/>
</dbReference>
<dbReference type="GO" id="GO:0070125">
    <property type="term" value="P:mitochondrial translational elongation"/>
    <property type="evidence" value="ECO:0007669"/>
    <property type="project" value="TreeGrafter"/>
</dbReference>
<dbReference type="PANTHER" id="PTHR43721">
    <property type="entry name" value="ELONGATION FACTOR TU-RELATED"/>
    <property type="match status" value="1"/>
</dbReference>
<evidence type="ECO:0000256" key="3">
    <source>
        <dbReference type="ARBA" id="ARBA00022490"/>
    </source>
</evidence>
<keyword evidence="13" id="KW-1185">Reference proteome</keyword>
<dbReference type="HOGENOM" id="CLU_007265_0_0_1"/>
<dbReference type="AlphaFoldDB" id="V4A9K8"/>
<evidence type="ECO:0000313" key="12">
    <source>
        <dbReference type="EMBL" id="ESO89971.1"/>
    </source>
</evidence>
<dbReference type="Gene3D" id="3.40.50.300">
    <property type="entry name" value="P-loop containing nucleotide triphosphate hydrolases"/>
    <property type="match status" value="1"/>
</dbReference>
<dbReference type="InterPro" id="IPR005225">
    <property type="entry name" value="Small_GTP-bd"/>
</dbReference>
<dbReference type="GO" id="GO:0046872">
    <property type="term" value="F:metal ion binding"/>
    <property type="evidence" value="ECO:0007669"/>
    <property type="project" value="UniProtKB-KW"/>
</dbReference>
<feature type="domain" description="Tr-type G" evidence="11">
    <location>
        <begin position="54"/>
        <end position="249"/>
    </location>
</feature>
<dbReference type="CDD" id="cd03706">
    <property type="entry name" value="mtEFTU_III"/>
    <property type="match status" value="1"/>
</dbReference>
<keyword evidence="4" id="KW-0479">Metal-binding</keyword>
<dbReference type="Pfam" id="PF03143">
    <property type="entry name" value="GTP_EFTU_D3"/>
    <property type="match status" value="1"/>
</dbReference>
<organism evidence="12 13">
    <name type="scientific">Lottia gigantea</name>
    <name type="common">Giant owl limpet</name>
    <dbReference type="NCBI Taxonomy" id="225164"/>
    <lineage>
        <taxon>Eukaryota</taxon>
        <taxon>Metazoa</taxon>
        <taxon>Spiralia</taxon>
        <taxon>Lophotrochozoa</taxon>
        <taxon>Mollusca</taxon>
        <taxon>Gastropoda</taxon>
        <taxon>Patellogastropoda</taxon>
        <taxon>Lottioidea</taxon>
        <taxon>Lottiidae</taxon>
        <taxon>Lottia</taxon>
    </lineage>
</organism>
<dbReference type="NCBIfam" id="NF009372">
    <property type="entry name" value="PRK12735.1"/>
    <property type="match status" value="1"/>
</dbReference>
<dbReference type="NCBIfam" id="TIGR00231">
    <property type="entry name" value="small_GTP"/>
    <property type="match status" value="1"/>
</dbReference>
<dbReference type="PRINTS" id="PR00315">
    <property type="entry name" value="ELONGATNFCT"/>
</dbReference>
<evidence type="ECO:0000256" key="5">
    <source>
        <dbReference type="ARBA" id="ARBA00022741"/>
    </source>
</evidence>
<dbReference type="Pfam" id="PF00009">
    <property type="entry name" value="GTP_EFTU"/>
    <property type="match status" value="1"/>
</dbReference>
<dbReference type="InterPro" id="IPR027417">
    <property type="entry name" value="P-loop_NTPase"/>
</dbReference>
<dbReference type="Proteomes" id="UP000030746">
    <property type="component" value="Unassembled WGS sequence"/>
</dbReference>
<dbReference type="SUPFAM" id="SSF50465">
    <property type="entry name" value="EF-Tu/eEF-1alpha/eIF2-gamma C-terminal domain"/>
    <property type="match status" value="1"/>
</dbReference>
<reference evidence="12 13" key="1">
    <citation type="journal article" date="2013" name="Nature">
        <title>Insights into bilaterian evolution from three spiralian genomes.</title>
        <authorList>
            <person name="Simakov O."/>
            <person name="Marletaz F."/>
            <person name="Cho S.J."/>
            <person name="Edsinger-Gonzales E."/>
            <person name="Havlak P."/>
            <person name="Hellsten U."/>
            <person name="Kuo D.H."/>
            <person name="Larsson T."/>
            <person name="Lv J."/>
            <person name="Arendt D."/>
            <person name="Savage R."/>
            <person name="Osoegawa K."/>
            <person name="de Jong P."/>
            <person name="Grimwood J."/>
            <person name="Chapman J.A."/>
            <person name="Shapiro H."/>
            <person name="Aerts A."/>
            <person name="Otillar R.P."/>
            <person name="Terry A.Y."/>
            <person name="Boore J.L."/>
            <person name="Grigoriev I.V."/>
            <person name="Lindberg D.R."/>
            <person name="Seaver E.C."/>
            <person name="Weisblat D.A."/>
            <person name="Putnam N.H."/>
            <person name="Rokhsar D.S."/>
        </authorList>
    </citation>
    <scope>NUCLEOTIDE SEQUENCE [LARGE SCALE GENOMIC DNA]</scope>
</reference>
<keyword evidence="9" id="KW-0648">Protein biosynthesis</keyword>
<evidence type="ECO:0000256" key="10">
    <source>
        <dbReference type="ARBA" id="ARBA00023134"/>
    </source>
</evidence>
<dbReference type="OrthoDB" id="2067at2759"/>
<accession>V4A9K8</accession>
<protein>
    <recommendedName>
        <fullName evidence="11">Tr-type G domain-containing protein</fullName>
    </recommendedName>
</protein>
<dbReference type="SUPFAM" id="SSF52540">
    <property type="entry name" value="P-loop containing nucleoside triphosphate hydrolases"/>
    <property type="match status" value="1"/>
</dbReference>
<dbReference type="PANTHER" id="PTHR43721:SF2">
    <property type="entry name" value="ELONGATION FACTOR TU, MITOCHONDRIAL"/>
    <property type="match status" value="1"/>
</dbReference>
<keyword evidence="3" id="KW-0963">Cytoplasm</keyword>
<evidence type="ECO:0000256" key="6">
    <source>
        <dbReference type="ARBA" id="ARBA00022768"/>
    </source>
</evidence>
<evidence type="ECO:0000256" key="9">
    <source>
        <dbReference type="ARBA" id="ARBA00022917"/>
    </source>
</evidence>
<keyword evidence="10" id="KW-0342">GTP-binding</keyword>
<proteinExistence type="inferred from homology"/>
<name>V4A9K8_LOTGI</name>
<dbReference type="PROSITE" id="PS51722">
    <property type="entry name" value="G_TR_2"/>
    <property type="match status" value="1"/>
</dbReference>
<evidence type="ECO:0000256" key="4">
    <source>
        <dbReference type="ARBA" id="ARBA00022723"/>
    </source>
</evidence>
<dbReference type="CTD" id="20232354"/>
<dbReference type="InterPro" id="IPR004161">
    <property type="entry name" value="EFTu-like_2"/>
</dbReference>
<gene>
    <name evidence="12" type="ORF">LOTGIDRAFT_124308</name>
</gene>
<dbReference type="GO" id="GO:0003924">
    <property type="term" value="F:GTPase activity"/>
    <property type="evidence" value="ECO:0007669"/>
    <property type="project" value="InterPro"/>
</dbReference>
<evidence type="ECO:0000256" key="7">
    <source>
        <dbReference type="ARBA" id="ARBA00022801"/>
    </source>
</evidence>
<evidence type="ECO:0000256" key="1">
    <source>
        <dbReference type="ARBA" id="ARBA00007249"/>
    </source>
</evidence>
<dbReference type="STRING" id="225164.V4A9K8"/>
<comment type="subunit">
    <text evidence="2">Monomer.</text>
</comment>
<dbReference type="GeneID" id="20232354"/>
<keyword evidence="8" id="KW-0460">Magnesium</keyword>
<evidence type="ECO:0000256" key="8">
    <source>
        <dbReference type="ARBA" id="ARBA00022842"/>
    </source>
</evidence>
<dbReference type="Pfam" id="PF03144">
    <property type="entry name" value="GTP_EFTU_D2"/>
    <property type="match status" value="1"/>
</dbReference>
<keyword evidence="6" id="KW-0251">Elongation factor</keyword>
<keyword evidence="5" id="KW-0547">Nucleotide-binding</keyword>
<dbReference type="InterPro" id="IPR004160">
    <property type="entry name" value="Transl_elong_EFTu/EF1A_C"/>
</dbReference>
<dbReference type="EMBL" id="KB202518">
    <property type="protein sequence ID" value="ESO89971.1"/>
    <property type="molecule type" value="Genomic_DNA"/>
</dbReference>